<reference evidence="2" key="1">
    <citation type="submission" date="2014-09" db="EMBL/GenBank/DDBJ databases">
        <authorList>
            <person name="Mudge J."/>
            <person name="Ramaraj T."/>
            <person name="Lindquist I.E."/>
            <person name="Bharti A.K."/>
            <person name="Sundararajan A."/>
            <person name="Cameron C.T."/>
            <person name="Woodward J.E."/>
            <person name="May G.D."/>
            <person name="Brubaker C."/>
            <person name="Broadhvest J."/>
            <person name="Wilkins T.A."/>
        </authorList>
    </citation>
    <scope>NUCLEOTIDE SEQUENCE</scope>
    <source>
        <strain evidence="2">cv. AKA8401</strain>
    </source>
</reference>
<name>A0A0B0N9R6_GOSAR</name>
<dbReference type="AlphaFoldDB" id="A0A0B0N9R6"/>
<keyword evidence="2" id="KW-1185">Reference proteome</keyword>
<proteinExistence type="predicted"/>
<evidence type="ECO:0000313" key="1">
    <source>
        <dbReference type="EMBL" id="KHG08599.1"/>
    </source>
</evidence>
<comment type="caution">
    <text evidence="1">The sequence shown here is derived from an EMBL/GenBank/DDBJ whole genome shotgun (WGS) entry which is preliminary data.</text>
</comment>
<dbReference type="Proteomes" id="UP000032142">
    <property type="component" value="Unassembled WGS sequence"/>
</dbReference>
<evidence type="ECO:0000313" key="2">
    <source>
        <dbReference type="Proteomes" id="UP000032142"/>
    </source>
</evidence>
<dbReference type="EMBL" id="JRRC01502464">
    <property type="protein sequence ID" value="KHG08599.1"/>
    <property type="molecule type" value="Genomic_DNA"/>
</dbReference>
<organism evidence="1 2">
    <name type="scientific">Gossypium arboreum</name>
    <name type="common">Tree cotton</name>
    <name type="synonym">Gossypium nanking</name>
    <dbReference type="NCBI Taxonomy" id="29729"/>
    <lineage>
        <taxon>Eukaryota</taxon>
        <taxon>Viridiplantae</taxon>
        <taxon>Streptophyta</taxon>
        <taxon>Embryophyta</taxon>
        <taxon>Tracheophyta</taxon>
        <taxon>Spermatophyta</taxon>
        <taxon>Magnoliopsida</taxon>
        <taxon>eudicotyledons</taxon>
        <taxon>Gunneridae</taxon>
        <taxon>Pentapetalae</taxon>
        <taxon>rosids</taxon>
        <taxon>malvids</taxon>
        <taxon>Malvales</taxon>
        <taxon>Malvaceae</taxon>
        <taxon>Malvoideae</taxon>
        <taxon>Gossypium</taxon>
    </lineage>
</organism>
<protein>
    <submittedName>
        <fullName evidence="1">Protein argonaute-2</fullName>
    </submittedName>
</protein>
<gene>
    <name evidence="1" type="ORF">F383_35425</name>
</gene>
<sequence>MFRSSTKEIGFGSGENQSCRLVVPFQLSLSEANMYKLEIYVYEFNLTELRCPKARMNRRNS</sequence>
<accession>A0A0B0N9R6</accession>